<sequence length="335" mass="37842">MKKLKLLLWTLLSSFLVIMLSVEGWSFYRFVTQPISFTELETKPVLTIPEGRSAKQVANLLYQQKLLHHPTWFVWVLKYEGKSASLKAGEFEINPQWTVHELIDALVAGKTVQYPATLIAGKTVAQNMALLKSLNPQLKESNESLESVLKKQLNLTHLEGQFLPETYHYSREDSAVSLWVRAHQALQKTLEQTWDNCQEGLPIKTPQQLLILASIVEKESGDAAERPMIAAVFLNRLRKGMRLQSDPTIIYGMGDAFNGNIRKKDILALTPYNTYRINGLPPTPIALASRNALEAVCHPAETHALYFVAKGQGQHHFSETLIEHNQAVRTYQLSN</sequence>
<keyword evidence="3 7" id="KW-1133">Transmembrane helix</keyword>
<name>A0A6F8PP04_9GAMM</name>
<proteinExistence type="inferred from homology"/>
<evidence type="ECO:0000313" key="9">
    <source>
        <dbReference type="Proteomes" id="UP000501466"/>
    </source>
</evidence>
<dbReference type="HAMAP" id="MF_02065">
    <property type="entry name" value="MltG"/>
    <property type="match status" value="1"/>
</dbReference>
<reference evidence="9" key="1">
    <citation type="submission" date="2019-11" db="EMBL/GenBank/DDBJ databases">
        <title>Isolation and characterization of two novel species in the genus Thiomicrorhabdus.</title>
        <authorList>
            <person name="Mochizuki J."/>
            <person name="Kojima H."/>
            <person name="Fukui M."/>
        </authorList>
    </citation>
    <scope>NUCLEOTIDE SEQUENCE [LARGE SCALE GENOMIC DNA]</scope>
    <source>
        <strain evidence="9">AkT22</strain>
    </source>
</reference>
<evidence type="ECO:0000256" key="6">
    <source>
        <dbReference type="ARBA" id="ARBA00023316"/>
    </source>
</evidence>
<dbReference type="GO" id="GO:0071555">
    <property type="term" value="P:cell wall organization"/>
    <property type="evidence" value="ECO:0007669"/>
    <property type="project" value="UniProtKB-KW"/>
</dbReference>
<dbReference type="RefSeq" id="WP_173291578.1">
    <property type="nucleotide sequence ID" value="NZ_AP021888.1"/>
</dbReference>
<keyword evidence="2 7" id="KW-0812">Transmembrane</keyword>
<accession>A0A6F8PP04</accession>
<dbReference type="AlphaFoldDB" id="A0A6F8PP04"/>
<dbReference type="Proteomes" id="UP000501466">
    <property type="component" value="Chromosome"/>
</dbReference>
<organism evidence="8 9">
    <name type="scientific">Thiosulfativibrio zosterae</name>
    <dbReference type="NCBI Taxonomy" id="2675053"/>
    <lineage>
        <taxon>Bacteria</taxon>
        <taxon>Pseudomonadati</taxon>
        <taxon>Pseudomonadota</taxon>
        <taxon>Gammaproteobacteria</taxon>
        <taxon>Thiotrichales</taxon>
        <taxon>Piscirickettsiaceae</taxon>
        <taxon>Thiosulfativibrio</taxon>
    </lineage>
</organism>
<evidence type="ECO:0000256" key="5">
    <source>
        <dbReference type="ARBA" id="ARBA00023239"/>
    </source>
</evidence>
<feature type="site" description="Important for catalytic activity" evidence="7">
    <location>
        <position position="219"/>
    </location>
</feature>
<dbReference type="KEGG" id="tzo:THMIRHAT_15520"/>
<dbReference type="NCBIfam" id="TIGR00247">
    <property type="entry name" value="endolytic transglycosylase MltG"/>
    <property type="match status" value="1"/>
</dbReference>
<keyword evidence="4 7" id="KW-0472">Membrane</keyword>
<evidence type="ECO:0000313" key="8">
    <source>
        <dbReference type="EMBL" id="BBP43806.1"/>
    </source>
</evidence>
<dbReference type="EMBL" id="AP021888">
    <property type="protein sequence ID" value="BBP43806.1"/>
    <property type="molecule type" value="Genomic_DNA"/>
</dbReference>
<keyword evidence="9" id="KW-1185">Reference proteome</keyword>
<dbReference type="PANTHER" id="PTHR30518:SF2">
    <property type="entry name" value="ENDOLYTIC MUREIN TRANSGLYCOSYLASE"/>
    <property type="match status" value="1"/>
</dbReference>
<dbReference type="CDD" id="cd08010">
    <property type="entry name" value="MltG_like"/>
    <property type="match status" value="1"/>
</dbReference>
<dbReference type="Pfam" id="PF02618">
    <property type="entry name" value="YceG"/>
    <property type="match status" value="1"/>
</dbReference>
<comment type="function">
    <text evidence="7">Functions as a peptidoglycan terminase that cleaves nascent peptidoglycan strands endolytically to terminate their elongation.</text>
</comment>
<dbReference type="PANTHER" id="PTHR30518">
    <property type="entry name" value="ENDOLYTIC MUREIN TRANSGLYCOSYLASE"/>
    <property type="match status" value="1"/>
</dbReference>
<keyword evidence="6 7" id="KW-0961">Cell wall biogenesis/degradation</keyword>
<evidence type="ECO:0000256" key="1">
    <source>
        <dbReference type="ARBA" id="ARBA00022475"/>
    </source>
</evidence>
<dbReference type="EC" id="4.2.2.29" evidence="7"/>
<dbReference type="GO" id="GO:0009252">
    <property type="term" value="P:peptidoglycan biosynthetic process"/>
    <property type="evidence" value="ECO:0007669"/>
    <property type="project" value="UniProtKB-UniRule"/>
</dbReference>
<keyword evidence="7" id="KW-0997">Cell inner membrane</keyword>
<evidence type="ECO:0000256" key="2">
    <source>
        <dbReference type="ARBA" id="ARBA00022692"/>
    </source>
</evidence>
<evidence type="ECO:0000256" key="7">
    <source>
        <dbReference type="HAMAP-Rule" id="MF_02065"/>
    </source>
</evidence>
<protein>
    <recommendedName>
        <fullName evidence="7">Endolytic murein transglycosylase</fullName>
        <ecNumber evidence="7">4.2.2.29</ecNumber>
    </recommendedName>
    <alternativeName>
        <fullName evidence="7">Peptidoglycan lytic transglycosylase</fullName>
    </alternativeName>
    <alternativeName>
        <fullName evidence="7">Peptidoglycan polymerization terminase</fullName>
    </alternativeName>
</protein>
<dbReference type="Gene3D" id="3.30.160.60">
    <property type="entry name" value="Classic Zinc Finger"/>
    <property type="match status" value="1"/>
</dbReference>
<dbReference type="GO" id="GO:0005886">
    <property type="term" value="C:plasma membrane"/>
    <property type="evidence" value="ECO:0007669"/>
    <property type="project" value="UniProtKB-UniRule"/>
</dbReference>
<evidence type="ECO:0000256" key="3">
    <source>
        <dbReference type="ARBA" id="ARBA00022989"/>
    </source>
</evidence>
<keyword evidence="1 7" id="KW-1003">Cell membrane</keyword>
<dbReference type="InterPro" id="IPR003770">
    <property type="entry name" value="MLTG-like"/>
</dbReference>
<dbReference type="Gene3D" id="3.30.1490.480">
    <property type="entry name" value="Endolytic murein transglycosylase"/>
    <property type="match status" value="1"/>
</dbReference>
<comment type="similarity">
    <text evidence="7">Belongs to the transglycosylase MltG family.</text>
</comment>
<keyword evidence="5 7" id="KW-0456">Lyase</keyword>
<evidence type="ECO:0000256" key="4">
    <source>
        <dbReference type="ARBA" id="ARBA00023136"/>
    </source>
</evidence>
<gene>
    <name evidence="7" type="primary">mltG</name>
    <name evidence="8" type="ORF">THMIRHAT_15520</name>
</gene>
<dbReference type="GO" id="GO:0008932">
    <property type="term" value="F:lytic endotransglycosylase activity"/>
    <property type="evidence" value="ECO:0007669"/>
    <property type="project" value="UniProtKB-UniRule"/>
</dbReference>
<comment type="catalytic activity">
    <reaction evidence="7">
        <text>a peptidoglycan chain = a peptidoglycan chain with N-acetyl-1,6-anhydromuramyl-[peptide] at the reducing end + a peptidoglycan chain with N-acetylglucosamine at the non-reducing end.</text>
        <dbReference type="EC" id="4.2.2.29"/>
    </reaction>
</comment>